<dbReference type="InterPro" id="IPR018076">
    <property type="entry name" value="T2SS_GspF_dom"/>
</dbReference>
<protein>
    <recommendedName>
        <fullName evidence="7">Type II secretion system protein GspF domain-containing protein</fullName>
    </recommendedName>
</protein>
<name>A0A7I9V7U7_9ACTN</name>
<keyword evidence="5 6" id="KW-0472">Membrane</keyword>
<feature type="transmembrane region" description="Helical" evidence="6">
    <location>
        <begin position="39"/>
        <end position="69"/>
    </location>
</feature>
<comment type="subcellular location">
    <subcellularLocation>
        <location evidence="1">Cell membrane</location>
        <topology evidence="1">Multi-pass membrane protein</topology>
    </subcellularLocation>
</comment>
<dbReference type="AlphaFoldDB" id="A0A7I9V7U7"/>
<evidence type="ECO:0000313" key="8">
    <source>
        <dbReference type="EMBL" id="GEE01458.1"/>
    </source>
</evidence>
<dbReference type="PANTHER" id="PTHR35007:SF4">
    <property type="entry name" value="CONSERVED TRANSMEMBRANE PROTEIN-RELATED"/>
    <property type="match status" value="1"/>
</dbReference>
<keyword evidence="4 6" id="KW-1133">Transmembrane helix</keyword>
<keyword evidence="3 6" id="KW-0812">Transmembrane</keyword>
<feature type="transmembrane region" description="Helical" evidence="6">
    <location>
        <begin position="226"/>
        <end position="247"/>
    </location>
</feature>
<dbReference type="PANTHER" id="PTHR35007">
    <property type="entry name" value="INTEGRAL MEMBRANE PROTEIN-RELATED"/>
    <property type="match status" value="1"/>
</dbReference>
<dbReference type="EMBL" id="BJOV01000003">
    <property type="protein sequence ID" value="GEE01458.1"/>
    <property type="molecule type" value="Genomic_DNA"/>
</dbReference>
<dbReference type="Pfam" id="PF00482">
    <property type="entry name" value="T2SSF"/>
    <property type="match status" value="1"/>
</dbReference>
<keyword evidence="9" id="KW-1185">Reference proteome</keyword>
<evidence type="ECO:0000256" key="6">
    <source>
        <dbReference type="SAM" id="Phobius"/>
    </source>
</evidence>
<dbReference type="GO" id="GO:0005886">
    <property type="term" value="C:plasma membrane"/>
    <property type="evidence" value="ECO:0007669"/>
    <property type="project" value="UniProtKB-SubCell"/>
</dbReference>
<sequence length="255" mass="25945">MSVAPLLAAVGAAVLLWPRPAVFRRLPATVRRPYDVDPAWMIAAVPVVALSVAGPAPALAAGLVAATVIGVRRRAARRSAADRRDALVRRALSVMIAEMSVGAPIVHACRSAADELARDGPSAVADELARMAARAELGGDPVDGAAGLDRLASAWAASSGRGLPMIDLMQSLRADLTARAEHRSRTTAGLAGPRATATVLALLPVLGIGLGQAMGARPLAVLVGPGVGGILLVVGTGLAVAGVWWTIAITDKVLR</sequence>
<gene>
    <name evidence="8" type="ORF">nbrc107696_19040</name>
</gene>
<evidence type="ECO:0000256" key="1">
    <source>
        <dbReference type="ARBA" id="ARBA00004651"/>
    </source>
</evidence>
<evidence type="ECO:0000313" key="9">
    <source>
        <dbReference type="Proteomes" id="UP000444960"/>
    </source>
</evidence>
<keyword evidence="2" id="KW-1003">Cell membrane</keyword>
<feature type="transmembrane region" description="Helical" evidence="6">
    <location>
        <begin position="195"/>
        <end position="214"/>
    </location>
</feature>
<reference evidence="9" key="1">
    <citation type="submission" date="2019-06" db="EMBL/GenBank/DDBJ databases">
        <title>Gordonia isolated from sludge of a wastewater treatment plant.</title>
        <authorList>
            <person name="Tamura T."/>
            <person name="Aoyama K."/>
            <person name="Kang Y."/>
            <person name="Saito S."/>
            <person name="Akiyama N."/>
            <person name="Yazawa K."/>
            <person name="Gonoi T."/>
            <person name="Mikami Y."/>
        </authorList>
    </citation>
    <scope>NUCLEOTIDE SEQUENCE [LARGE SCALE GENOMIC DNA]</scope>
    <source>
        <strain evidence="9">NBRC 107696</strain>
    </source>
</reference>
<organism evidence="8 9">
    <name type="scientific">Gordonia spumicola</name>
    <dbReference type="NCBI Taxonomy" id="589161"/>
    <lineage>
        <taxon>Bacteria</taxon>
        <taxon>Bacillati</taxon>
        <taxon>Actinomycetota</taxon>
        <taxon>Actinomycetes</taxon>
        <taxon>Mycobacteriales</taxon>
        <taxon>Gordoniaceae</taxon>
        <taxon>Gordonia</taxon>
    </lineage>
</organism>
<evidence type="ECO:0000256" key="3">
    <source>
        <dbReference type="ARBA" id="ARBA00022692"/>
    </source>
</evidence>
<dbReference type="RefSeq" id="WP_186349753.1">
    <property type="nucleotide sequence ID" value="NZ_BJOV01000003.1"/>
</dbReference>
<comment type="caution">
    <text evidence="8">The sequence shown here is derived from an EMBL/GenBank/DDBJ whole genome shotgun (WGS) entry which is preliminary data.</text>
</comment>
<evidence type="ECO:0000256" key="4">
    <source>
        <dbReference type="ARBA" id="ARBA00022989"/>
    </source>
</evidence>
<feature type="domain" description="Type II secretion system protein GspF" evidence="7">
    <location>
        <begin position="92"/>
        <end position="208"/>
    </location>
</feature>
<accession>A0A7I9V7U7</accession>
<dbReference type="Proteomes" id="UP000444960">
    <property type="component" value="Unassembled WGS sequence"/>
</dbReference>
<proteinExistence type="predicted"/>
<evidence type="ECO:0000256" key="2">
    <source>
        <dbReference type="ARBA" id="ARBA00022475"/>
    </source>
</evidence>
<evidence type="ECO:0000256" key="5">
    <source>
        <dbReference type="ARBA" id="ARBA00023136"/>
    </source>
</evidence>
<evidence type="ECO:0000259" key="7">
    <source>
        <dbReference type="Pfam" id="PF00482"/>
    </source>
</evidence>